<dbReference type="Proteomes" id="UP000236291">
    <property type="component" value="Unassembled WGS sequence"/>
</dbReference>
<accession>A0A2K3KLE1</accession>
<comment type="caution">
    <text evidence="2">The sequence shown here is derived from an EMBL/GenBank/DDBJ whole genome shotgun (WGS) entry which is preliminary data.</text>
</comment>
<reference evidence="2 3" key="2">
    <citation type="journal article" date="2017" name="Front. Plant Sci.">
        <title>Gene Classification and Mining of Molecular Markers Useful in Red Clover (Trifolium pratense) Breeding.</title>
        <authorList>
            <person name="Istvanek J."/>
            <person name="Dluhosova J."/>
            <person name="Dluhos P."/>
            <person name="Patkova L."/>
            <person name="Nedelnik J."/>
            <person name="Repkova J."/>
        </authorList>
    </citation>
    <scope>NUCLEOTIDE SEQUENCE [LARGE SCALE GENOMIC DNA]</scope>
    <source>
        <strain evidence="3">cv. Tatra</strain>
        <tissue evidence="2">Young leaves</tissue>
    </source>
</reference>
<organism evidence="2 3">
    <name type="scientific">Trifolium pratense</name>
    <name type="common">Red clover</name>
    <dbReference type="NCBI Taxonomy" id="57577"/>
    <lineage>
        <taxon>Eukaryota</taxon>
        <taxon>Viridiplantae</taxon>
        <taxon>Streptophyta</taxon>
        <taxon>Embryophyta</taxon>
        <taxon>Tracheophyta</taxon>
        <taxon>Spermatophyta</taxon>
        <taxon>Magnoliopsida</taxon>
        <taxon>eudicotyledons</taxon>
        <taxon>Gunneridae</taxon>
        <taxon>Pentapetalae</taxon>
        <taxon>rosids</taxon>
        <taxon>fabids</taxon>
        <taxon>Fabales</taxon>
        <taxon>Fabaceae</taxon>
        <taxon>Papilionoideae</taxon>
        <taxon>50 kb inversion clade</taxon>
        <taxon>NPAAA clade</taxon>
        <taxon>Hologalegina</taxon>
        <taxon>IRL clade</taxon>
        <taxon>Trifolieae</taxon>
        <taxon>Trifolium</taxon>
    </lineage>
</organism>
<reference evidence="2 3" key="1">
    <citation type="journal article" date="2014" name="Am. J. Bot.">
        <title>Genome assembly and annotation for red clover (Trifolium pratense; Fabaceae).</title>
        <authorList>
            <person name="Istvanek J."/>
            <person name="Jaros M."/>
            <person name="Krenek A."/>
            <person name="Repkova J."/>
        </authorList>
    </citation>
    <scope>NUCLEOTIDE SEQUENCE [LARGE SCALE GENOMIC DNA]</scope>
    <source>
        <strain evidence="3">cv. Tatra</strain>
        <tissue evidence="2">Young leaves</tissue>
    </source>
</reference>
<evidence type="ECO:0000313" key="2">
    <source>
        <dbReference type="EMBL" id="PNX67079.1"/>
    </source>
</evidence>
<feature type="region of interest" description="Disordered" evidence="1">
    <location>
        <begin position="1"/>
        <end position="32"/>
    </location>
</feature>
<protein>
    <submittedName>
        <fullName evidence="2">Uncharacterized protein</fullName>
    </submittedName>
</protein>
<name>A0A2K3KLE1_TRIPR</name>
<gene>
    <name evidence="2" type="ORF">L195_g055434</name>
</gene>
<dbReference type="EMBL" id="ASHM01100959">
    <property type="protein sequence ID" value="PNX67079.1"/>
    <property type="molecule type" value="Genomic_DNA"/>
</dbReference>
<evidence type="ECO:0000313" key="3">
    <source>
        <dbReference type="Proteomes" id="UP000236291"/>
    </source>
</evidence>
<evidence type="ECO:0000256" key="1">
    <source>
        <dbReference type="SAM" id="MobiDB-lite"/>
    </source>
</evidence>
<proteinExistence type="predicted"/>
<dbReference type="AlphaFoldDB" id="A0A2K3KLE1"/>
<sequence length="79" mass="8783">MEQVTTATKNQLSETSSKDTGANSTMTGISTMERQPSLLKDIHNGKELWKIAVKVKDKWNIASRDGKQSFEIVVVDCKV</sequence>